<keyword evidence="7" id="KW-0813">Transport</keyword>
<keyword evidence="7" id="KW-0653">Protein transport</keyword>
<comment type="similarity">
    <text evidence="2 7">Belongs to the ExbD/TolR family.</text>
</comment>
<dbReference type="EMBL" id="JX649883">
    <property type="protein sequence ID" value="AGC71819.1"/>
    <property type="molecule type" value="Genomic_DNA"/>
</dbReference>
<dbReference type="GO" id="GO:0005886">
    <property type="term" value="C:plasma membrane"/>
    <property type="evidence" value="ECO:0007669"/>
    <property type="project" value="UniProtKB-SubCell"/>
</dbReference>
<proteinExistence type="inferred from homology"/>
<evidence type="ECO:0000256" key="2">
    <source>
        <dbReference type="ARBA" id="ARBA00005811"/>
    </source>
</evidence>
<evidence type="ECO:0000256" key="7">
    <source>
        <dbReference type="RuleBase" id="RU003879"/>
    </source>
</evidence>
<keyword evidence="6" id="KW-0472">Membrane</keyword>
<evidence type="ECO:0008006" key="9">
    <source>
        <dbReference type="Google" id="ProtNLM"/>
    </source>
</evidence>
<reference evidence="8" key="1">
    <citation type="submission" date="2012-09" db="EMBL/GenBank/DDBJ databases">
        <title>Metagenomic Characterization of a Microbial Community in Wastewater Detects High Levels of Antibiotic Resistance.</title>
        <authorList>
            <person name="Abrams M."/>
            <person name="Caldwell A."/>
            <person name="Vandaei E."/>
            <person name="Lee W."/>
            <person name="Perrott J."/>
            <person name="Khan S.Y."/>
            <person name="Ta J."/>
            <person name="Romero D."/>
            <person name="Nguyen V."/>
            <person name="Pourmand N."/>
            <person name="Ouverney C.C."/>
        </authorList>
    </citation>
    <scope>NUCLEOTIDE SEQUENCE</scope>
</reference>
<comment type="subcellular location">
    <subcellularLocation>
        <location evidence="1">Cell membrane</location>
        <topology evidence="1">Single-pass membrane protein</topology>
    </subcellularLocation>
    <subcellularLocation>
        <location evidence="7">Cell membrane</location>
        <topology evidence="7">Single-pass type II membrane protein</topology>
    </subcellularLocation>
</comment>
<evidence type="ECO:0000256" key="3">
    <source>
        <dbReference type="ARBA" id="ARBA00022475"/>
    </source>
</evidence>
<keyword evidence="5" id="KW-1133">Transmembrane helix</keyword>
<evidence type="ECO:0000256" key="1">
    <source>
        <dbReference type="ARBA" id="ARBA00004162"/>
    </source>
</evidence>
<protein>
    <recommendedName>
        <fullName evidence="9">Biopolymer transporter ExbD</fullName>
    </recommendedName>
</protein>
<name>L7VW91_9BACT</name>
<accession>L7VW91</accession>
<evidence type="ECO:0000256" key="5">
    <source>
        <dbReference type="ARBA" id="ARBA00022989"/>
    </source>
</evidence>
<sequence>MTIQRLRFRLRKLREHGEELAEESGELNLVPYLDIIMNIIMFLLATITFQASLASININVPTSSLASSAPSTAPKPELNLTVSITEKGYTLATSGSVLFRGFVLTAQGVQQTSNELPTVPLGADGKHDLVALTQLLGQIKALYPDEERAIITATPQIPYELLVSTMDAMRQTTVPGSDEGKVLFPGVLLGAGVN</sequence>
<dbReference type="InterPro" id="IPR003400">
    <property type="entry name" value="ExbD"/>
</dbReference>
<evidence type="ECO:0000256" key="4">
    <source>
        <dbReference type="ARBA" id="ARBA00022692"/>
    </source>
</evidence>
<dbReference type="GO" id="GO:0022857">
    <property type="term" value="F:transmembrane transporter activity"/>
    <property type="evidence" value="ECO:0007669"/>
    <property type="project" value="InterPro"/>
</dbReference>
<keyword evidence="3" id="KW-1003">Cell membrane</keyword>
<dbReference type="AlphaFoldDB" id="L7VW91"/>
<organism evidence="8">
    <name type="scientific">uncultured bacterium A1Q1_fos_1807</name>
    <dbReference type="NCBI Taxonomy" id="1256552"/>
    <lineage>
        <taxon>Bacteria</taxon>
        <taxon>environmental samples</taxon>
    </lineage>
</organism>
<evidence type="ECO:0000313" key="8">
    <source>
        <dbReference type="EMBL" id="AGC71819.1"/>
    </source>
</evidence>
<dbReference type="Pfam" id="PF02472">
    <property type="entry name" value="ExbD"/>
    <property type="match status" value="1"/>
</dbReference>
<evidence type="ECO:0000256" key="6">
    <source>
        <dbReference type="ARBA" id="ARBA00023136"/>
    </source>
</evidence>
<keyword evidence="4 7" id="KW-0812">Transmembrane</keyword>
<dbReference type="GO" id="GO:0015031">
    <property type="term" value="P:protein transport"/>
    <property type="evidence" value="ECO:0007669"/>
    <property type="project" value="UniProtKB-KW"/>
</dbReference>